<evidence type="ECO:0000313" key="3">
    <source>
        <dbReference type="Proteomes" id="UP000547879"/>
    </source>
</evidence>
<dbReference type="Proteomes" id="UP000547879">
    <property type="component" value="Unassembled WGS sequence"/>
</dbReference>
<gene>
    <name evidence="2" type="ORF">HNQ72_005426</name>
</gene>
<evidence type="ECO:0000313" key="2">
    <source>
        <dbReference type="EMBL" id="MBB6165578.1"/>
    </source>
</evidence>
<dbReference type="RefSeq" id="WP_183996976.1">
    <property type="nucleotide sequence ID" value="NZ_BMHW01000011.1"/>
</dbReference>
<feature type="region of interest" description="Disordered" evidence="1">
    <location>
        <begin position="201"/>
        <end position="235"/>
    </location>
</feature>
<accession>A0A7W9YCX6</accession>
<proteinExistence type="predicted"/>
<sequence length="235" mass="25509">MDQLQRQLPERWLLLSCSRGYANGEALQYGASFPNLIGTGNSYSNTRAGGGDFYGPSFIGGKLTRPTFGVSGDSNHSGVLVSGAVCDVPDTLQGAIGSVARLLTPYMVGIDASVPGATAFEMSDYSKTTCRDRLLNITDNIFYALGTNDMIFNNCTAAQVDGYVEAAKSRHTNKSYFYSTIPAVVTFERCQRGLQCDTRSTAPHAQYRSPHSSECGRYSSRHRTRGNSRHDPCTV</sequence>
<reference evidence="2 3" key="1">
    <citation type="submission" date="2020-08" db="EMBL/GenBank/DDBJ databases">
        <title>Genomic Encyclopedia of Type Strains, Phase IV (KMG-IV): sequencing the most valuable type-strain genomes for metagenomic binning, comparative biology and taxonomic classification.</title>
        <authorList>
            <person name="Goeker M."/>
        </authorList>
    </citation>
    <scope>NUCLEOTIDE SEQUENCE [LARGE SCALE GENOMIC DNA]</scope>
    <source>
        <strain evidence="2 3">DSM 100734</strain>
    </source>
</reference>
<comment type="caution">
    <text evidence="2">The sequence shown here is derived from an EMBL/GenBank/DDBJ whole genome shotgun (WGS) entry which is preliminary data.</text>
</comment>
<dbReference type="EMBL" id="JACHEG010000010">
    <property type="protein sequence ID" value="MBB6165578.1"/>
    <property type="molecule type" value="Genomic_DNA"/>
</dbReference>
<evidence type="ECO:0000256" key="1">
    <source>
        <dbReference type="SAM" id="MobiDB-lite"/>
    </source>
</evidence>
<organism evidence="2 3">
    <name type="scientific">Rhizobium wenxiniae</name>
    <dbReference type="NCBI Taxonomy" id="1737357"/>
    <lineage>
        <taxon>Bacteria</taxon>
        <taxon>Pseudomonadati</taxon>
        <taxon>Pseudomonadota</taxon>
        <taxon>Alphaproteobacteria</taxon>
        <taxon>Hyphomicrobiales</taxon>
        <taxon>Rhizobiaceae</taxon>
        <taxon>Rhizobium/Agrobacterium group</taxon>
        <taxon>Rhizobium</taxon>
    </lineage>
</organism>
<protein>
    <submittedName>
        <fullName evidence="2">Uncharacterized protein</fullName>
    </submittedName>
</protein>
<dbReference type="AlphaFoldDB" id="A0A7W9YCX6"/>
<keyword evidence="3" id="KW-1185">Reference proteome</keyword>
<name>A0A7W9YCX6_9HYPH</name>